<comment type="subcellular location">
    <subcellularLocation>
        <location evidence="1">Membrane</location>
        <topology evidence="1">Multi-pass membrane protein</topology>
    </subcellularLocation>
</comment>
<accession>A0A9K3CU06</accession>
<evidence type="ECO:0000256" key="4">
    <source>
        <dbReference type="ARBA" id="ARBA00023136"/>
    </source>
</evidence>
<comment type="caution">
    <text evidence="8">The sequence shown here is derived from an EMBL/GenBank/DDBJ whole genome shotgun (WGS) entry which is preliminary data.</text>
</comment>
<evidence type="ECO:0000313" key="9">
    <source>
        <dbReference type="Proteomes" id="UP000265618"/>
    </source>
</evidence>
<dbReference type="AlphaFoldDB" id="A0A9K3CU06"/>
<organism evidence="8 9">
    <name type="scientific">Kipferlia bialata</name>
    <dbReference type="NCBI Taxonomy" id="797122"/>
    <lineage>
        <taxon>Eukaryota</taxon>
        <taxon>Metamonada</taxon>
        <taxon>Carpediemonas-like organisms</taxon>
        <taxon>Kipferlia</taxon>
    </lineage>
</organism>
<evidence type="ECO:0000313" key="8">
    <source>
        <dbReference type="EMBL" id="GIQ82907.1"/>
    </source>
</evidence>
<feature type="transmembrane region" description="Helical" evidence="6">
    <location>
        <begin position="152"/>
        <end position="173"/>
    </location>
</feature>
<feature type="transmembrane region" description="Helical" evidence="6">
    <location>
        <begin position="325"/>
        <end position="344"/>
    </location>
</feature>
<dbReference type="InterPro" id="IPR037185">
    <property type="entry name" value="EmrE-like"/>
</dbReference>
<reference evidence="8 9" key="1">
    <citation type="journal article" date="2018" name="PLoS ONE">
        <title>The draft genome of Kipferlia bialata reveals reductive genome evolution in fornicate parasites.</title>
        <authorList>
            <person name="Tanifuji G."/>
            <person name="Takabayashi S."/>
            <person name="Kume K."/>
            <person name="Takagi M."/>
            <person name="Nakayama T."/>
            <person name="Kamikawa R."/>
            <person name="Inagaki Y."/>
            <person name="Hashimoto T."/>
        </authorList>
    </citation>
    <scope>NUCLEOTIDE SEQUENCE [LARGE SCALE GENOMIC DNA]</scope>
    <source>
        <strain evidence="8">NY0173</strain>
    </source>
</reference>
<evidence type="ECO:0000256" key="6">
    <source>
        <dbReference type="SAM" id="Phobius"/>
    </source>
</evidence>
<dbReference type="GO" id="GO:0016020">
    <property type="term" value="C:membrane"/>
    <property type="evidence" value="ECO:0007669"/>
    <property type="project" value="UniProtKB-SubCell"/>
</dbReference>
<feature type="transmembrane region" description="Helical" evidence="6">
    <location>
        <begin position="125"/>
        <end position="146"/>
    </location>
</feature>
<feature type="transmembrane region" description="Helical" evidence="6">
    <location>
        <begin position="273"/>
        <end position="292"/>
    </location>
</feature>
<dbReference type="EMBL" id="BDIP01000855">
    <property type="protein sequence ID" value="GIQ82907.1"/>
    <property type="molecule type" value="Genomic_DNA"/>
</dbReference>
<keyword evidence="3 6" id="KW-1133">Transmembrane helix</keyword>
<dbReference type="InterPro" id="IPR000620">
    <property type="entry name" value="EamA_dom"/>
</dbReference>
<evidence type="ECO:0000256" key="3">
    <source>
        <dbReference type="ARBA" id="ARBA00022989"/>
    </source>
</evidence>
<feature type="region of interest" description="Disordered" evidence="5">
    <location>
        <begin position="67"/>
        <end position="99"/>
    </location>
</feature>
<name>A0A9K3CU06_9EUKA</name>
<dbReference type="PANTHER" id="PTHR23051">
    <property type="entry name" value="SOLUTE CARRIER FAMILY 35, MEMBER F5"/>
    <property type="match status" value="1"/>
</dbReference>
<feature type="transmembrane region" description="Helical" evidence="6">
    <location>
        <begin position="45"/>
        <end position="65"/>
    </location>
</feature>
<sequence length="370" mass="38921">MPQLASDGRVTGAILVCCVACLWVLSSELIQFIQTDAEWDESLGLTYLNTTVFIGYLLGTPFGAYSRDPSDKGKGEEGEEGEEGVEGSPDTKERQSLLDDTVEEGVLEGEAEGEGEKEWLRGTPLFKCAVVFSALYFCANLSFNASLARTSVASSTIISSLCSASALVCSAIILKVPVTVPGIVGVSVTICGVVCVALSETDMGTQTLMGDALSLLSAVLYGLYTTYVAHLSKRYSFHTAELFGYTGLAVLLLYWPLFLVWPTPLPPSGAVPALVINMLLGSFVSDLLWALSVRYGGPLIASVGISLSIPLSMVVDATLNGEGFSLSYVLGALMVLAGFAAVALPPSLIAKVVPAVWRGEGDGEGERCSV</sequence>
<dbReference type="Pfam" id="PF00892">
    <property type="entry name" value="EamA"/>
    <property type="match status" value="2"/>
</dbReference>
<gene>
    <name evidence="8" type="ORF">KIPB_004131</name>
</gene>
<proteinExistence type="predicted"/>
<feature type="transmembrane region" description="Helical" evidence="6">
    <location>
        <begin position="180"/>
        <end position="200"/>
    </location>
</feature>
<feature type="transmembrane region" description="Helical" evidence="6">
    <location>
        <begin position="212"/>
        <end position="230"/>
    </location>
</feature>
<evidence type="ECO:0000256" key="2">
    <source>
        <dbReference type="ARBA" id="ARBA00022692"/>
    </source>
</evidence>
<dbReference type="Proteomes" id="UP000265618">
    <property type="component" value="Unassembled WGS sequence"/>
</dbReference>
<feature type="transmembrane region" description="Helical" evidence="6">
    <location>
        <begin position="12"/>
        <end position="33"/>
    </location>
</feature>
<keyword evidence="2 6" id="KW-0812">Transmembrane</keyword>
<feature type="transmembrane region" description="Helical" evidence="6">
    <location>
        <begin position="299"/>
        <end position="319"/>
    </location>
</feature>
<feature type="domain" description="EamA" evidence="7">
    <location>
        <begin position="209"/>
        <end position="342"/>
    </location>
</feature>
<dbReference type="PANTHER" id="PTHR23051:SF0">
    <property type="entry name" value="SOLUTE CARRIER FAMILY 35 MEMBER F5"/>
    <property type="match status" value="1"/>
</dbReference>
<feature type="transmembrane region" description="Helical" evidence="6">
    <location>
        <begin position="242"/>
        <end position="261"/>
    </location>
</feature>
<evidence type="ECO:0000256" key="1">
    <source>
        <dbReference type="ARBA" id="ARBA00004141"/>
    </source>
</evidence>
<dbReference type="OrthoDB" id="1436450at2759"/>
<protein>
    <recommendedName>
        <fullName evidence="7">EamA domain-containing protein</fullName>
    </recommendedName>
</protein>
<keyword evidence="4 6" id="KW-0472">Membrane</keyword>
<keyword evidence="9" id="KW-1185">Reference proteome</keyword>
<feature type="domain" description="EamA" evidence="7">
    <location>
        <begin position="125"/>
        <end position="196"/>
    </location>
</feature>
<evidence type="ECO:0000256" key="5">
    <source>
        <dbReference type="SAM" id="MobiDB-lite"/>
    </source>
</evidence>
<dbReference type="SUPFAM" id="SSF103481">
    <property type="entry name" value="Multidrug resistance efflux transporter EmrE"/>
    <property type="match status" value="2"/>
</dbReference>
<evidence type="ECO:0000259" key="7">
    <source>
        <dbReference type="Pfam" id="PF00892"/>
    </source>
</evidence>